<dbReference type="Proteomes" id="UP000439903">
    <property type="component" value="Unassembled WGS sequence"/>
</dbReference>
<organism evidence="1 2">
    <name type="scientific">Gigaspora margarita</name>
    <dbReference type="NCBI Taxonomy" id="4874"/>
    <lineage>
        <taxon>Eukaryota</taxon>
        <taxon>Fungi</taxon>
        <taxon>Fungi incertae sedis</taxon>
        <taxon>Mucoromycota</taxon>
        <taxon>Glomeromycotina</taxon>
        <taxon>Glomeromycetes</taxon>
        <taxon>Diversisporales</taxon>
        <taxon>Gigasporaceae</taxon>
        <taxon>Gigaspora</taxon>
    </lineage>
</organism>
<dbReference type="AlphaFoldDB" id="A0A8H3XAF4"/>
<proteinExistence type="predicted"/>
<protein>
    <submittedName>
        <fullName evidence="1">Sacsin</fullName>
    </submittedName>
</protein>
<evidence type="ECO:0000313" key="2">
    <source>
        <dbReference type="Proteomes" id="UP000439903"/>
    </source>
</evidence>
<accession>A0A8H3XAF4</accession>
<keyword evidence="2" id="KW-1185">Reference proteome</keyword>
<name>A0A8H3XAF4_GIGMA</name>
<gene>
    <name evidence="1" type="ORF">F8M41_003994</name>
</gene>
<evidence type="ECO:0000313" key="1">
    <source>
        <dbReference type="EMBL" id="KAF0441069.1"/>
    </source>
</evidence>
<comment type="caution">
    <text evidence="1">The sequence shown here is derived from an EMBL/GenBank/DDBJ whole genome shotgun (WGS) entry which is preliminary data.</text>
</comment>
<dbReference type="EMBL" id="WTPW01001360">
    <property type="protein sequence ID" value="KAF0441069.1"/>
    <property type="molecule type" value="Genomic_DNA"/>
</dbReference>
<sequence>MKFPNKCNSTLKRRILNFNYSNVFKPIKQVSENISMETLFNNAKLDDDDYNKLRKYIKSFISIQRFIFVNDKGILPPHNFSCPSQNTDIFDVQDEYYNVLISLGVEKIEIAIPNKSLEAFVKASTLYDTDMNLFNQIFDDDKLLPFELQKNICWTQTKFIYSDIELPFDLCPGLKMVINHWIKLFTDIFLSETSGWKADKIYEIMEKIYKVVNDSLKFLDEDKIREFKLKDEKLFLNSDNPFDPNCSVPGKKLVFGLQNNVKGRFDVHDHLSSFKELLIALGAEEVDNNIRMDKTPVNYSPSDHI</sequence>
<reference evidence="1 2" key="1">
    <citation type="journal article" date="2019" name="Environ. Microbiol.">
        <title>At the nexus of three kingdoms: the genome of the mycorrhizal fungus Gigaspora margarita provides insights into plant, endobacterial and fungal interactions.</title>
        <authorList>
            <person name="Venice F."/>
            <person name="Ghignone S."/>
            <person name="Salvioli di Fossalunga A."/>
            <person name="Amselem J."/>
            <person name="Novero M."/>
            <person name="Xianan X."/>
            <person name="Sedzielewska Toro K."/>
            <person name="Morin E."/>
            <person name="Lipzen A."/>
            <person name="Grigoriev I.V."/>
            <person name="Henrissat B."/>
            <person name="Martin F.M."/>
            <person name="Bonfante P."/>
        </authorList>
    </citation>
    <scope>NUCLEOTIDE SEQUENCE [LARGE SCALE GENOMIC DNA]</scope>
    <source>
        <strain evidence="1 2">BEG34</strain>
    </source>
</reference>